<dbReference type="PANTHER" id="PTHR45339">
    <property type="entry name" value="HYBRID SIGNAL TRANSDUCTION HISTIDINE KINASE J"/>
    <property type="match status" value="1"/>
</dbReference>
<organism evidence="16 17">
    <name type="scientific">Crocosphaera subtropica (strain ATCC 51142 / BH68)</name>
    <name type="common">Cyanothece sp. (strain ATCC 51142)</name>
    <dbReference type="NCBI Taxonomy" id="43989"/>
    <lineage>
        <taxon>Bacteria</taxon>
        <taxon>Bacillati</taxon>
        <taxon>Cyanobacteriota</taxon>
        <taxon>Cyanophyceae</taxon>
        <taxon>Oscillatoriophycideae</taxon>
        <taxon>Chroococcales</taxon>
        <taxon>Aphanothecaceae</taxon>
        <taxon>Crocosphaera</taxon>
        <taxon>Crocosphaera subtropica</taxon>
    </lineage>
</organism>
<evidence type="ECO:0000259" key="14">
    <source>
        <dbReference type="PROSITE" id="PS50122"/>
    </source>
</evidence>
<evidence type="ECO:0000259" key="11">
    <source>
        <dbReference type="PROSITE" id="PS50110"/>
    </source>
</evidence>
<dbReference type="EMBL" id="CP000806">
    <property type="protein sequence ID" value="ACB51582.1"/>
    <property type="molecule type" value="Genomic_DNA"/>
</dbReference>
<dbReference type="InterPro" id="IPR036890">
    <property type="entry name" value="HATPase_C_sf"/>
</dbReference>
<dbReference type="CDD" id="cd17546">
    <property type="entry name" value="REC_hyHK_CKI1_RcsC-like"/>
    <property type="match status" value="1"/>
</dbReference>
<feature type="active site" evidence="7">
    <location>
        <position position="49"/>
    </location>
</feature>
<dbReference type="Gene3D" id="3.30.565.10">
    <property type="entry name" value="Histidine kinase-like ATPase, C-terminal domain"/>
    <property type="match status" value="1"/>
</dbReference>
<evidence type="ECO:0000256" key="3">
    <source>
        <dbReference type="ARBA" id="ARBA00012438"/>
    </source>
</evidence>
<feature type="active site" evidence="7">
    <location>
        <position position="140"/>
    </location>
</feature>
<dbReference type="PROSITE" id="PS50112">
    <property type="entry name" value="PAS"/>
    <property type="match status" value="1"/>
</dbReference>
<dbReference type="SMART" id="SM00448">
    <property type="entry name" value="REC"/>
    <property type="match status" value="1"/>
</dbReference>
<gene>
    <name evidence="16" type="ordered locus">cce_2232</name>
</gene>
<evidence type="ECO:0000259" key="10">
    <source>
        <dbReference type="PROSITE" id="PS50109"/>
    </source>
</evidence>
<evidence type="ECO:0000259" key="13">
    <source>
        <dbReference type="PROSITE" id="PS50113"/>
    </source>
</evidence>
<dbReference type="SUPFAM" id="SSF55874">
    <property type="entry name" value="ATPase domain of HSP90 chaperone/DNA topoisomerase II/histidine kinase"/>
    <property type="match status" value="1"/>
</dbReference>
<keyword evidence="9" id="KW-0175">Coiled coil</keyword>
<dbReference type="InterPro" id="IPR035965">
    <property type="entry name" value="PAS-like_dom_sf"/>
</dbReference>
<dbReference type="SUPFAM" id="SSF53335">
    <property type="entry name" value="S-adenosyl-L-methionine-dependent methyltransferases"/>
    <property type="match status" value="1"/>
</dbReference>
<dbReference type="SUPFAM" id="SSF47757">
    <property type="entry name" value="Chemotaxis receptor methyltransferase CheR, N-terminal domain"/>
    <property type="match status" value="1"/>
</dbReference>
<dbReference type="PROSITE" id="PS50123">
    <property type="entry name" value="CHER"/>
    <property type="match status" value="1"/>
</dbReference>
<evidence type="ECO:0000256" key="8">
    <source>
        <dbReference type="PROSITE-ProRule" id="PRU00169"/>
    </source>
</evidence>
<proteinExistence type="inferred from homology"/>
<dbReference type="PROSITE" id="PS50109">
    <property type="entry name" value="HIS_KIN"/>
    <property type="match status" value="1"/>
</dbReference>
<keyword evidence="5 16" id="KW-0808">Transferase</keyword>
<dbReference type="Gene3D" id="3.40.50.2300">
    <property type="match status" value="1"/>
</dbReference>
<evidence type="ECO:0000259" key="12">
    <source>
        <dbReference type="PROSITE" id="PS50112"/>
    </source>
</evidence>
<dbReference type="Pfam" id="PF00512">
    <property type="entry name" value="HisKA"/>
    <property type="match status" value="1"/>
</dbReference>
<dbReference type="InterPro" id="IPR013655">
    <property type="entry name" value="PAS_fold_3"/>
</dbReference>
<dbReference type="eggNOG" id="COG2201">
    <property type="taxonomic scope" value="Bacteria"/>
</dbReference>
<dbReference type="Pfam" id="PF08448">
    <property type="entry name" value="PAS_4"/>
    <property type="match status" value="1"/>
</dbReference>
<keyword evidence="7" id="KW-0145">Chemotaxis</keyword>
<dbReference type="Pfam" id="PF01739">
    <property type="entry name" value="CheR"/>
    <property type="match status" value="1"/>
</dbReference>
<evidence type="ECO:0000256" key="2">
    <source>
        <dbReference type="ARBA" id="ARBA00006402"/>
    </source>
</evidence>
<evidence type="ECO:0000256" key="9">
    <source>
        <dbReference type="SAM" id="Coils"/>
    </source>
</evidence>
<dbReference type="Pfam" id="PF08447">
    <property type="entry name" value="PAS_3"/>
    <property type="match status" value="1"/>
</dbReference>
<dbReference type="InterPro" id="IPR000673">
    <property type="entry name" value="Sig_transdc_resp-reg_Me-estase"/>
</dbReference>
<dbReference type="InterPro" id="IPR001789">
    <property type="entry name" value="Sig_transdc_resp-reg_receiver"/>
</dbReference>
<dbReference type="Pfam" id="PF01339">
    <property type="entry name" value="CheB_methylest"/>
    <property type="match status" value="1"/>
</dbReference>
<dbReference type="Pfam" id="PF02518">
    <property type="entry name" value="HATPase_c"/>
    <property type="match status" value="1"/>
</dbReference>
<dbReference type="Pfam" id="PF13596">
    <property type="entry name" value="PAS_10"/>
    <property type="match status" value="1"/>
</dbReference>
<dbReference type="InterPro" id="IPR003661">
    <property type="entry name" value="HisK_dim/P_dom"/>
</dbReference>
<dbReference type="GO" id="GO:0000155">
    <property type="term" value="F:phosphorelay sensor kinase activity"/>
    <property type="evidence" value="ECO:0007669"/>
    <property type="project" value="InterPro"/>
</dbReference>
<evidence type="ECO:0000256" key="5">
    <source>
        <dbReference type="ARBA" id="ARBA00022777"/>
    </source>
</evidence>
<dbReference type="Gene3D" id="3.40.50.180">
    <property type="entry name" value="Methylesterase CheB, C-terminal domain"/>
    <property type="match status" value="1"/>
</dbReference>
<feature type="domain" description="PAC" evidence="13">
    <location>
        <begin position="1050"/>
        <end position="1102"/>
    </location>
</feature>
<evidence type="ECO:0000259" key="15">
    <source>
        <dbReference type="PROSITE" id="PS50123"/>
    </source>
</evidence>
<feature type="active site" evidence="7">
    <location>
        <position position="22"/>
    </location>
</feature>
<feature type="domain" description="PAS" evidence="12">
    <location>
        <begin position="842"/>
        <end position="911"/>
    </location>
</feature>
<dbReference type="eggNOG" id="COG2205">
    <property type="taxonomic scope" value="Bacteria"/>
</dbReference>
<sequence>MPMSSLAKPENEKFYIIGIGASAGGVQALESFFNSLPDNPNGAFVVVQHLSPNHRSMMTEILQRQTTLPVEQVQDHILLEPAKVYVLPPRRTLILEDRRLRLLEEPPNSPRNIIDRFFQSLVDGWGERMIAILLSGTGHDGTEGLQSVSRAGGIALVQSPETAQFTSMPSSAIPSGLVDEILSPQDLAQTVYELIRFSDNFPTASLQDENLIDPNQLQEILEILAEKEDIDFSHYKVSTLSRRILHRCALTRQENITQYIERLETSEQEQKLLRQDLLIGATCFFRDPQVWELLKEQVLPEQIGKLKPDEQLRIWISACATGEEAYSMAIIVDELLQTIDKTVQVKIFATDLDSKALEVAAEGTYPDTIGNDISPERLKRYFEDQGNQYRVKPSLREMLIIAPQDLTKNAGFSKIHLVSCRNVLIYMQSPLQYQVLRLLHFALKPQGTLMLGTSETLGNMRDEFTPISAKWKIFQKRRESSLSSLMITRPSLPSTIKSSVSTKTRQQRFDTILAGLLKLCLDDRQITALLVGADNKLVQIFHNSAQLLEHSLGVMSLDVVEQVHPALKLPLSTALHRTRRRNEELALYTGIKIEKKGEPLNVTLRVTPNKNGGDKEQILVVFEIETSPTASVQPSRFDVGEEAAQQISELEQELQQTRENLQVTIEELETANKEQQATNEELLASNEELQSTNEELQSVNEELYTVNAEHQSKIQELTQLNTDIDNLLRSTDIGVIFLDRQFNIRKFTPAAIRAVNIKPSDVGRPLTDLTNNLHCPNLINIVQQVARTEEPYEQEVAIAPSDEYVLMRVHPYLQDDKDSDGIVMTFVQVNELKQVQQHLKQTNLLLENLYEASPAGLCLFDQGLKFIRVNPALARINGISIEGHLGKTLYDIAPQLAEYLEGILRQVIDTGEAICNIEVRGKMPATSEIERCWIASYYPVDFLNDGRGVGAVVVEITQRVQAEEALRHSQARLQEAQRLAKVGNWELKHEDNLTLETAQPDCSKELSDIYQFDPQQSCFSLEDILHCHPPADRKALENAFQLLIFDGIPFSLDVELNVSEQEVHCLNVIGQVIRDKDGQILKFYGTVMDITERKRIEQELVRRNKALEEAIAVAQVADSANQAKSEFLANMSHEIRTPINSIMLVSQLLEGTNLDTQQKKLLQTLNNNSNHLLNLINKILSLSKLESRTLELEHRPFHLNQMFQELSHTFTPQAQSKAIGLTFTIASEVPDVLMGDDFRLQQVFSNLISNAIKFTFSGQVTVTATLPNDTVSQSSPVTLYFTVQDTGIGIDPTKQDSLFQPFVQADTSTTRQFGGTGLGLTICRRIVQSMKGEIGLDSRVGKGSTFWVKIPFALGDGIRLPETAETNNPDPERQATAPTALKILLVEDYEDNRFLMLMLLENLGYQADWVTNGQEFLDQTEEQEYDLVFLDCQMPILDGYEAIQRFRQREGASNHTVVIGITAHAMEGDRQKCLDAGMDDYLSKPIIMENLVNLLEKWS</sequence>
<dbReference type="CDD" id="cd16922">
    <property type="entry name" value="HATPase_EvgS-ArcB-TorS-like"/>
    <property type="match status" value="1"/>
</dbReference>
<dbReference type="eggNOG" id="COG1340">
    <property type="taxonomic scope" value="Bacteria"/>
</dbReference>
<dbReference type="SUPFAM" id="SSF52172">
    <property type="entry name" value="CheY-like"/>
    <property type="match status" value="1"/>
</dbReference>
<dbReference type="InterPro" id="IPR035909">
    <property type="entry name" value="CheB_C"/>
</dbReference>
<dbReference type="PRINTS" id="PR00996">
    <property type="entry name" value="CHERMTFRASE"/>
</dbReference>
<dbReference type="InterPro" id="IPR011006">
    <property type="entry name" value="CheY-like_superfamily"/>
</dbReference>
<dbReference type="PROSITE" id="PS50110">
    <property type="entry name" value="RESPONSE_REGULATORY"/>
    <property type="match status" value="1"/>
</dbReference>
<dbReference type="InterPro" id="IPR022642">
    <property type="entry name" value="CheR_C"/>
</dbReference>
<keyword evidence="17" id="KW-1185">Reference proteome</keyword>
<dbReference type="STRING" id="43989.cce_2232"/>
<dbReference type="Pfam" id="PF03705">
    <property type="entry name" value="CheR_N"/>
    <property type="match status" value="1"/>
</dbReference>
<dbReference type="SUPFAM" id="SSF55785">
    <property type="entry name" value="PYP-like sensor domain (PAS domain)"/>
    <property type="match status" value="3"/>
</dbReference>
<evidence type="ECO:0000313" key="17">
    <source>
        <dbReference type="Proteomes" id="UP000001203"/>
    </source>
</evidence>
<keyword evidence="7" id="KW-0378">Hydrolase</keyword>
<dbReference type="Proteomes" id="UP000001203">
    <property type="component" value="Chromosome circular"/>
</dbReference>
<dbReference type="SMART" id="SM00138">
    <property type="entry name" value="MeTrc"/>
    <property type="match status" value="1"/>
</dbReference>
<dbReference type="GO" id="GO:0000156">
    <property type="term" value="F:phosphorelay response regulator activity"/>
    <property type="evidence" value="ECO:0007669"/>
    <property type="project" value="InterPro"/>
</dbReference>
<dbReference type="KEGG" id="cyt:cce_2232"/>
<dbReference type="CDD" id="cd00130">
    <property type="entry name" value="PAS"/>
    <property type="match status" value="1"/>
</dbReference>
<dbReference type="InterPro" id="IPR000700">
    <property type="entry name" value="PAS-assoc_C"/>
</dbReference>
<dbReference type="SUPFAM" id="SSF47384">
    <property type="entry name" value="Homodimeric domain of signal transducing histidine kinase"/>
    <property type="match status" value="1"/>
</dbReference>
<dbReference type="FunFam" id="3.30.565.10:FF:000010">
    <property type="entry name" value="Sensor histidine kinase RcsC"/>
    <property type="match status" value="1"/>
</dbReference>
<dbReference type="HOGENOM" id="CLU_000892_2_4_3"/>
<dbReference type="PANTHER" id="PTHR45339:SF5">
    <property type="entry name" value="HISTIDINE KINASE"/>
    <property type="match status" value="1"/>
</dbReference>
<dbReference type="SMART" id="SM00388">
    <property type="entry name" value="HisKA"/>
    <property type="match status" value="1"/>
</dbReference>
<dbReference type="SMART" id="SM00387">
    <property type="entry name" value="HATPase_c"/>
    <property type="match status" value="1"/>
</dbReference>
<dbReference type="EC" id="2.7.13.3" evidence="3"/>
<evidence type="ECO:0000313" key="16">
    <source>
        <dbReference type="EMBL" id="ACB51582.1"/>
    </source>
</evidence>
<accession>B1WPL2</accession>
<feature type="domain" description="Response regulatory" evidence="11">
    <location>
        <begin position="1382"/>
        <end position="1499"/>
    </location>
</feature>
<feature type="domain" description="Histidine kinase" evidence="10">
    <location>
        <begin position="1130"/>
        <end position="1354"/>
    </location>
</feature>
<dbReference type="CDD" id="cd00082">
    <property type="entry name" value="HisKA"/>
    <property type="match status" value="1"/>
</dbReference>
<protein>
    <recommendedName>
        <fullName evidence="6">Circadian input-output histidine kinase CikA</fullName>
        <ecNumber evidence="3">2.7.13.3</ecNumber>
    </recommendedName>
</protein>
<dbReference type="InterPro" id="IPR029063">
    <property type="entry name" value="SAM-dependent_MTases_sf"/>
</dbReference>
<dbReference type="NCBIfam" id="TIGR00229">
    <property type="entry name" value="sensory_box"/>
    <property type="match status" value="1"/>
</dbReference>
<dbReference type="GO" id="GO:0005737">
    <property type="term" value="C:cytoplasm"/>
    <property type="evidence" value="ECO:0007669"/>
    <property type="project" value="InterPro"/>
</dbReference>
<dbReference type="SMART" id="SM00091">
    <property type="entry name" value="PAS"/>
    <property type="match status" value="2"/>
</dbReference>
<dbReference type="Gene3D" id="1.10.287.130">
    <property type="match status" value="1"/>
</dbReference>
<name>B1WPL2_CROS5</name>
<dbReference type="GO" id="GO:0008757">
    <property type="term" value="F:S-adenosylmethionine-dependent methyltransferase activity"/>
    <property type="evidence" value="ECO:0007669"/>
    <property type="project" value="InterPro"/>
</dbReference>
<evidence type="ECO:0000256" key="6">
    <source>
        <dbReference type="ARBA" id="ARBA00074306"/>
    </source>
</evidence>
<dbReference type="eggNOG" id="COG1352">
    <property type="taxonomic scope" value="Bacteria"/>
</dbReference>
<dbReference type="Gene3D" id="2.10.70.100">
    <property type="match status" value="1"/>
</dbReference>
<feature type="domain" description="CheR-type methyltransferase" evidence="15">
    <location>
        <begin position="205"/>
        <end position="477"/>
    </location>
</feature>
<dbReference type="InterPro" id="IPR003594">
    <property type="entry name" value="HATPase_dom"/>
</dbReference>
<dbReference type="SUPFAM" id="SSF52738">
    <property type="entry name" value="Methylesterase CheB, C-terminal domain"/>
    <property type="match status" value="1"/>
</dbReference>
<dbReference type="GO" id="GO:0006935">
    <property type="term" value="P:chemotaxis"/>
    <property type="evidence" value="ECO:0007669"/>
    <property type="project" value="UniProtKB-UniRule"/>
</dbReference>
<dbReference type="Gene3D" id="3.30.450.20">
    <property type="entry name" value="PAS domain"/>
    <property type="match status" value="3"/>
</dbReference>
<dbReference type="PROSITE" id="PS50113">
    <property type="entry name" value="PAC"/>
    <property type="match status" value="1"/>
</dbReference>
<keyword evidence="4 8" id="KW-0597">Phosphoprotein</keyword>
<dbReference type="InterPro" id="IPR022641">
    <property type="entry name" value="CheR_N"/>
</dbReference>
<dbReference type="Pfam" id="PF00072">
    <property type="entry name" value="Response_reg"/>
    <property type="match status" value="1"/>
</dbReference>
<dbReference type="Gene3D" id="3.40.50.150">
    <property type="entry name" value="Vaccinia Virus protein VP39"/>
    <property type="match status" value="1"/>
</dbReference>
<reference evidence="16 17" key="1">
    <citation type="journal article" date="2008" name="Proc. Natl. Acad. Sci. U.S.A.">
        <title>The genome of Cyanothece 51142, a unicellular diazotrophic cyanobacterium important in the marine nitrogen cycle.</title>
        <authorList>
            <person name="Welsh E.A."/>
            <person name="Liberton M."/>
            <person name="Stoeckel J."/>
            <person name="Loh T."/>
            <person name="Elvitigala T."/>
            <person name="Wang C."/>
            <person name="Wollam A."/>
            <person name="Fulton R.S."/>
            <person name="Clifton S.W."/>
            <person name="Jacobs J.M."/>
            <person name="Aurora R."/>
            <person name="Ghosh B.K."/>
            <person name="Sherman L.A."/>
            <person name="Smith R.D."/>
            <person name="Wilson R.K."/>
            <person name="Pakrasi H.B."/>
        </authorList>
    </citation>
    <scope>NUCLEOTIDE SEQUENCE [LARGE SCALE GENOMIC DNA]</scope>
    <source>
        <strain evidence="17">ATCC 51142 / BH68</strain>
    </source>
</reference>
<keyword evidence="5 16" id="KW-0418">Kinase</keyword>
<dbReference type="InterPro" id="IPR013656">
    <property type="entry name" value="PAS_4"/>
</dbReference>
<dbReference type="GO" id="GO:0008984">
    <property type="term" value="F:protein-glutamate methylesterase activity"/>
    <property type="evidence" value="ECO:0007669"/>
    <property type="project" value="InterPro"/>
</dbReference>
<dbReference type="CDD" id="cd16434">
    <property type="entry name" value="CheB-CheR_fusion"/>
    <property type="match status" value="1"/>
</dbReference>
<dbReference type="InterPro" id="IPR000014">
    <property type="entry name" value="PAS"/>
</dbReference>
<feature type="modified residue" description="4-aspartylphosphate" evidence="8">
    <location>
        <position position="1431"/>
    </location>
</feature>
<feature type="domain" description="CheB-type methylesterase" evidence="14">
    <location>
        <begin position="2"/>
        <end position="198"/>
    </location>
</feature>
<dbReference type="PROSITE" id="PS50122">
    <property type="entry name" value="CHEB"/>
    <property type="match status" value="1"/>
</dbReference>
<dbReference type="InterPro" id="IPR005467">
    <property type="entry name" value="His_kinase_dom"/>
</dbReference>
<evidence type="ECO:0000256" key="4">
    <source>
        <dbReference type="ARBA" id="ARBA00022553"/>
    </source>
</evidence>
<comment type="catalytic activity">
    <reaction evidence="1">
        <text>ATP + protein L-histidine = ADP + protein N-phospho-L-histidine.</text>
        <dbReference type="EC" id="2.7.13.3"/>
    </reaction>
</comment>
<feature type="coiled-coil region" evidence="9">
    <location>
        <begin position="640"/>
        <end position="720"/>
    </location>
</feature>
<comment type="similarity">
    <text evidence="2">In the N-terminal section; belongs to the phytochrome family.</text>
</comment>
<dbReference type="InterPro" id="IPR036097">
    <property type="entry name" value="HisK_dim/P_sf"/>
</dbReference>
<evidence type="ECO:0000256" key="1">
    <source>
        <dbReference type="ARBA" id="ARBA00000085"/>
    </source>
</evidence>
<evidence type="ECO:0000256" key="7">
    <source>
        <dbReference type="PROSITE-ProRule" id="PRU00050"/>
    </source>
</evidence>
<dbReference type="InterPro" id="IPR000780">
    <property type="entry name" value="CheR_MeTrfase"/>
</dbReference>